<evidence type="ECO:0000313" key="1">
    <source>
        <dbReference type="EMBL" id="KAI0041664.1"/>
    </source>
</evidence>
<accession>A0ACB8RBW1</accession>
<evidence type="ECO:0000313" key="2">
    <source>
        <dbReference type="Proteomes" id="UP000814033"/>
    </source>
</evidence>
<protein>
    <submittedName>
        <fullName evidence="1">Uncharacterized protein</fullName>
    </submittedName>
</protein>
<dbReference type="EMBL" id="MU276109">
    <property type="protein sequence ID" value="KAI0041664.1"/>
    <property type="molecule type" value="Genomic_DNA"/>
</dbReference>
<reference evidence="1" key="2">
    <citation type="journal article" date="2022" name="New Phytol.">
        <title>Evolutionary transition to the ectomycorrhizal habit in the genomes of a hyperdiverse lineage of mushroom-forming fungi.</title>
        <authorList>
            <person name="Looney B."/>
            <person name="Miyauchi S."/>
            <person name="Morin E."/>
            <person name="Drula E."/>
            <person name="Courty P.E."/>
            <person name="Kohler A."/>
            <person name="Kuo A."/>
            <person name="LaButti K."/>
            <person name="Pangilinan J."/>
            <person name="Lipzen A."/>
            <person name="Riley R."/>
            <person name="Andreopoulos W."/>
            <person name="He G."/>
            <person name="Johnson J."/>
            <person name="Nolan M."/>
            <person name="Tritt A."/>
            <person name="Barry K.W."/>
            <person name="Grigoriev I.V."/>
            <person name="Nagy L.G."/>
            <person name="Hibbett D."/>
            <person name="Henrissat B."/>
            <person name="Matheny P.B."/>
            <person name="Labbe J."/>
            <person name="Martin F.M."/>
        </authorList>
    </citation>
    <scope>NUCLEOTIDE SEQUENCE</scope>
    <source>
        <strain evidence="1">FP105234-sp</strain>
    </source>
</reference>
<proteinExistence type="predicted"/>
<reference evidence="1" key="1">
    <citation type="submission" date="2021-02" db="EMBL/GenBank/DDBJ databases">
        <authorList>
            <consortium name="DOE Joint Genome Institute"/>
            <person name="Ahrendt S."/>
            <person name="Looney B.P."/>
            <person name="Miyauchi S."/>
            <person name="Morin E."/>
            <person name="Drula E."/>
            <person name="Courty P.E."/>
            <person name="Chicoki N."/>
            <person name="Fauchery L."/>
            <person name="Kohler A."/>
            <person name="Kuo A."/>
            <person name="Labutti K."/>
            <person name="Pangilinan J."/>
            <person name="Lipzen A."/>
            <person name="Riley R."/>
            <person name="Andreopoulos W."/>
            <person name="He G."/>
            <person name="Johnson J."/>
            <person name="Barry K.W."/>
            <person name="Grigoriev I.V."/>
            <person name="Nagy L."/>
            <person name="Hibbett D."/>
            <person name="Henrissat B."/>
            <person name="Matheny P.B."/>
            <person name="Labbe J."/>
            <person name="Martin F."/>
        </authorList>
    </citation>
    <scope>NUCLEOTIDE SEQUENCE</scope>
    <source>
        <strain evidence="1">FP105234-sp</strain>
    </source>
</reference>
<keyword evidence="2" id="KW-1185">Reference proteome</keyword>
<name>A0ACB8RBW1_9AGAM</name>
<comment type="caution">
    <text evidence="1">The sequence shown here is derived from an EMBL/GenBank/DDBJ whole genome shotgun (WGS) entry which is preliminary data.</text>
</comment>
<sequence>MSKVDDSRANVVNTLWVFSPSETFASMIIGKPLLGPDSRLSTMSRRAAVEKKSWRRRDKPRNALAPISILPPEILALVFSFHAINQPAARENLPYDIEDPLAPNWIQSQLGWITVTHVCHQWRQVALQHASLWTNVSFSLGDDCAEEMLRRSRTFEESTSLTSRSPPRMRTSSRERALLLDHIYHTQKILLMGSSGLLSPIVKSLTVPAPILETLDLKGSIFRDYTITIPANLFGNHAPALRHLSLDGFRIPWDSPLLTNLTSLELSLSLSEAGGNAIFSFEEITDDEFSKDAMEPTHEQLFAILERMPSLQLLSLDLCLPSAPVPEDLTDRIVQLPCLTRLELVGSVINTFRLVQHLDFPPLTALRIECSNSSVASDNHDLDSLLRSVTQHFHTLDGPAYPVRGLEFSSMLYPPGLRVRTWDTVAHEAFPPSESSAAKLDLTIGWKRSVYPPFADIMRIMRKIMDSLSLDHALRTLIVKEGSTDWKPEHWPSLFGQYRGVIAARASGHAGIALSHALSTPVNTPVNAQQQSSVGSALLLPDLACLSLQHVDFTSRGSTSSKFHKLFPTWLRMRKMTKAGLKKIEVLNCTVKHEWVEEIKDVVSNVIWDHEMGDLEPDSSPEFDYSE</sequence>
<gene>
    <name evidence="1" type="ORF">FA95DRAFT_1598858</name>
</gene>
<organism evidence="1 2">
    <name type="scientific">Auriscalpium vulgare</name>
    <dbReference type="NCBI Taxonomy" id="40419"/>
    <lineage>
        <taxon>Eukaryota</taxon>
        <taxon>Fungi</taxon>
        <taxon>Dikarya</taxon>
        <taxon>Basidiomycota</taxon>
        <taxon>Agaricomycotina</taxon>
        <taxon>Agaricomycetes</taxon>
        <taxon>Russulales</taxon>
        <taxon>Auriscalpiaceae</taxon>
        <taxon>Auriscalpium</taxon>
    </lineage>
</organism>
<dbReference type="Proteomes" id="UP000814033">
    <property type="component" value="Unassembled WGS sequence"/>
</dbReference>